<keyword evidence="1" id="KW-1133">Transmembrane helix</keyword>
<proteinExistence type="predicted"/>
<keyword evidence="4" id="KW-1185">Reference proteome</keyword>
<name>A0ABY8BGS1_9BURK</name>
<feature type="chain" id="PRO_5047391443" description="PEP-CTERM sorting domain-containing protein" evidence="2">
    <location>
        <begin position="28"/>
        <end position="206"/>
    </location>
</feature>
<evidence type="ECO:0000313" key="3">
    <source>
        <dbReference type="EMBL" id="WEF33907.1"/>
    </source>
</evidence>
<organism evidence="3 4">
    <name type="scientific">Pseudoduganella chitinolytica</name>
    <dbReference type="NCBI Taxonomy" id="34070"/>
    <lineage>
        <taxon>Bacteria</taxon>
        <taxon>Pseudomonadati</taxon>
        <taxon>Pseudomonadota</taxon>
        <taxon>Betaproteobacteria</taxon>
        <taxon>Burkholderiales</taxon>
        <taxon>Oxalobacteraceae</taxon>
        <taxon>Telluria group</taxon>
        <taxon>Pseudoduganella</taxon>
    </lineage>
</organism>
<dbReference type="RefSeq" id="WP_277416591.1">
    <property type="nucleotide sequence ID" value="NZ_CP119083.1"/>
</dbReference>
<evidence type="ECO:0000256" key="2">
    <source>
        <dbReference type="SAM" id="SignalP"/>
    </source>
</evidence>
<reference evidence="3 4" key="1">
    <citation type="submission" date="2023-02" db="EMBL/GenBank/DDBJ databases">
        <title>Gemone sequence of Telluria chitinolytica ACM 3522T.</title>
        <authorList>
            <person name="Frediansyah A."/>
            <person name="Miess H."/>
            <person name="Gross H."/>
        </authorList>
    </citation>
    <scope>NUCLEOTIDE SEQUENCE [LARGE SCALE GENOMIC DNA]</scope>
    <source>
        <strain evidence="3 4">ACM 3522</strain>
    </source>
</reference>
<evidence type="ECO:0000256" key="1">
    <source>
        <dbReference type="SAM" id="Phobius"/>
    </source>
</evidence>
<protein>
    <recommendedName>
        <fullName evidence="5">PEP-CTERM sorting domain-containing protein</fullName>
    </recommendedName>
</protein>
<keyword evidence="1" id="KW-0472">Membrane</keyword>
<sequence>MSATNSRVRRIALGALMWLVAAHAALATPITYSFDTFADGTSLTGQYAGLGFANGTVLRAGIGLNELSFPPRSGDGVLFDDGGPIVITFATGASAVSGYFTYVDGLTLSAYDSSDNLIAIATAAFLANVADGSGDPGSAPNELLSVMATGDLIARIVISSSPGGASLALDDLTVDTAAVAVPSPGTLPLVMTGLLALAWRARRRRH</sequence>
<dbReference type="EMBL" id="CP119083">
    <property type="protein sequence ID" value="WEF33907.1"/>
    <property type="molecule type" value="Genomic_DNA"/>
</dbReference>
<feature type="transmembrane region" description="Helical" evidence="1">
    <location>
        <begin position="177"/>
        <end position="199"/>
    </location>
</feature>
<evidence type="ECO:0000313" key="4">
    <source>
        <dbReference type="Proteomes" id="UP001216510"/>
    </source>
</evidence>
<feature type="signal peptide" evidence="2">
    <location>
        <begin position="1"/>
        <end position="27"/>
    </location>
</feature>
<keyword evidence="2" id="KW-0732">Signal</keyword>
<accession>A0ABY8BGS1</accession>
<keyword evidence="1" id="KW-0812">Transmembrane</keyword>
<gene>
    <name evidence="3" type="ORF">PX653_03780</name>
</gene>
<evidence type="ECO:0008006" key="5">
    <source>
        <dbReference type="Google" id="ProtNLM"/>
    </source>
</evidence>
<dbReference type="Proteomes" id="UP001216510">
    <property type="component" value="Chromosome"/>
</dbReference>